<accession>A0A4P9WS96</accession>
<evidence type="ECO:0000313" key="2">
    <source>
        <dbReference type="Proteomes" id="UP000269721"/>
    </source>
</evidence>
<dbReference type="Proteomes" id="UP000269721">
    <property type="component" value="Unassembled WGS sequence"/>
</dbReference>
<name>A0A4P9WS96_9FUNG</name>
<evidence type="ECO:0000313" key="1">
    <source>
        <dbReference type="EMBL" id="RKO94170.1"/>
    </source>
</evidence>
<protein>
    <submittedName>
        <fullName evidence="1">Uncharacterized protein</fullName>
    </submittedName>
</protein>
<dbReference type="AlphaFoldDB" id="A0A4P9WS96"/>
<sequence length="123" mass="13887">MNWFEASPERGALLDLSPKVSGRYSIGSDVQNAFILDSSLHDFFDSFDFSVWPDGDELNVYAFRPLGGGVKHGDRVRKPPINPSAKDPEYFRNLFPDKAVFFGAFRASGIEQHGGRWIHLLRI</sequence>
<keyword evidence="2" id="KW-1185">Reference proteome</keyword>
<gene>
    <name evidence="1" type="ORF">BDK51DRAFT_34841</name>
</gene>
<organism evidence="1 2">
    <name type="scientific">Blyttiomyces helicus</name>
    <dbReference type="NCBI Taxonomy" id="388810"/>
    <lineage>
        <taxon>Eukaryota</taxon>
        <taxon>Fungi</taxon>
        <taxon>Fungi incertae sedis</taxon>
        <taxon>Chytridiomycota</taxon>
        <taxon>Chytridiomycota incertae sedis</taxon>
        <taxon>Chytridiomycetes</taxon>
        <taxon>Chytridiomycetes incertae sedis</taxon>
        <taxon>Blyttiomyces</taxon>
    </lineage>
</organism>
<proteinExistence type="predicted"/>
<reference evidence="2" key="1">
    <citation type="journal article" date="2018" name="Nat. Microbiol.">
        <title>Leveraging single-cell genomics to expand the fungal tree of life.</title>
        <authorList>
            <person name="Ahrendt S.R."/>
            <person name="Quandt C.A."/>
            <person name="Ciobanu D."/>
            <person name="Clum A."/>
            <person name="Salamov A."/>
            <person name="Andreopoulos B."/>
            <person name="Cheng J.F."/>
            <person name="Woyke T."/>
            <person name="Pelin A."/>
            <person name="Henrissat B."/>
            <person name="Reynolds N.K."/>
            <person name="Benny G.L."/>
            <person name="Smith M.E."/>
            <person name="James T.Y."/>
            <person name="Grigoriev I.V."/>
        </authorList>
    </citation>
    <scope>NUCLEOTIDE SEQUENCE [LARGE SCALE GENOMIC DNA]</scope>
</reference>
<dbReference type="EMBL" id="KZ993985">
    <property type="protein sequence ID" value="RKO94170.1"/>
    <property type="molecule type" value="Genomic_DNA"/>
</dbReference>